<dbReference type="Gene3D" id="2.60.120.10">
    <property type="entry name" value="Jelly Rolls"/>
    <property type="match status" value="2"/>
</dbReference>
<dbReference type="InterPro" id="IPR012093">
    <property type="entry name" value="Pirin"/>
</dbReference>
<reference evidence="6" key="1">
    <citation type="journal article" date="2019" name="Int. J. Syst. Evol. Microbiol.">
        <title>The Global Catalogue of Microorganisms (GCM) 10K type strain sequencing project: providing services to taxonomists for standard genome sequencing and annotation.</title>
        <authorList>
            <consortium name="The Broad Institute Genomics Platform"/>
            <consortium name="The Broad Institute Genome Sequencing Center for Infectious Disease"/>
            <person name="Wu L."/>
            <person name="Ma J."/>
        </authorList>
    </citation>
    <scope>NUCLEOTIDE SEQUENCE [LARGE SCALE GENOMIC DNA]</scope>
    <source>
        <strain evidence="6">CGMCC 1.13718</strain>
    </source>
</reference>
<dbReference type="Pfam" id="PF05726">
    <property type="entry name" value="Pirin_C"/>
    <property type="match status" value="1"/>
</dbReference>
<feature type="domain" description="Pirin C-terminal" evidence="4">
    <location>
        <begin position="188"/>
        <end position="297"/>
    </location>
</feature>
<dbReference type="InterPro" id="IPR003829">
    <property type="entry name" value="Pirin_N_dom"/>
</dbReference>
<comment type="similarity">
    <text evidence="1 2">Belongs to the pirin family.</text>
</comment>
<evidence type="ECO:0000259" key="3">
    <source>
        <dbReference type="Pfam" id="PF02678"/>
    </source>
</evidence>
<gene>
    <name evidence="5" type="ORF">ACFQBM_10545</name>
</gene>
<dbReference type="PANTHER" id="PTHR13903">
    <property type="entry name" value="PIRIN-RELATED"/>
    <property type="match status" value="1"/>
</dbReference>
<comment type="caution">
    <text evidence="5">The sequence shown here is derived from an EMBL/GenBank/DDBJ whole genome shotgun (WGS) entry which is preliminary data.</text>
</comment>
<dbReference type="SUPFAM" id="SSF51182">
    <property type="entry name" value="RmlC-like cupins"/>
    <property type="match status" value="1"/>
</dbReference>
<sequence>MTGTELRERRDTTETAATHFDITDAVRGESLAIGSGFRALSFRERHFAGLMDPLIMVDHYTMTEPTFGAHPHAGIAAVSLLFENSSGRFNNRDSLGNDLDLQPGDLYWLNAGRGALHDEAPKEGARIEGLQVFVNLPARLKREPPSALHVKAQSIPVVEGPGVRVRVVLGESGGVSGARSPALPLTILDGQLAAGARYTHALPAQHSAWLYAVAGDLQISTGDRAIHLPAGRAVAIRNLSAGSALPLDLANMAADAGHFALFSGSPIGEYFVQQGPFVMSSDEELQQVQADYAAGRLGSL</sequence>
<dbReference type="CDD" id="cd02247">
    <property type="entry name" value="cupin_pirin_C"/>
    <property type="match status" value="1"/>
</dbReference>
<dbReference type="Pfam" id="PF02678">
    <property type="entry name" value="Pirin"/>
    <property type="match status" value="1"/>
</dbReference>
<organism evidence="5 6">
    <name type="scientific">Microbulbifer taiwanensis</name>
    <dbReference type="NCBI Taxonomy" id="986746"/>
    <lineage>
        <taxon>Bacteria</taxon>
        <taxon>Pseudomonadati</taxon>
        <taxon>Pseudomonadota</taxon>
        <taxon>Gammaproteobacteria</taxon>
        <taxon>Cellvibrionales</taxon>
        <taxon>Microbulbiferaceae</taxon>
        <taxon>Microbulbifer</taxon>
    </lineage>
</organism>
<dbReference type="EMBL" id="JBHSVR010000001">
    <property type="protein sequence ID" value="MFC6633724.1"/>
    <property type="molecule type" value="Genomic_DNA"/>
</dbReference>
<name>A0ABW1YLV0_9GAMM</name>
<dbReference type="RefSeq" id="WP_193190851.1">
    <property type="nucleotide sequence ID" value="NZ_JACZFR010000015.1"/>
</dbReference>
<dbReference type="Proteomes" id="UP001596425">
    <property type="component" value="Unassembled WGS sequence"/>
</dbReference>
<accession>A0ABW1YLV0</accession>
<dbReference type="PIRSF" id="PIRSF006232">
    <property type="entry name" value="Pirin"/>
    <property type="match status" value="1"/>
</dbReference>
<evidence type="ECO:0000256" key="1">
    <source>
        <dbReference type="ARBA" id="ARBA00008416"/>
    </source>
</evidence>
<evidence type="ECO:0000256" key="2">
    <source>
        <dbReference type="RuleBase" id="RU003457"/>
    </source>
</evidence>
<protein>
    <submittedName>
        <fullName evidence="5">Pirin family protein</fullName>
    </submittedName>
</protein>
<keyword evidence="6" id="KW-1185">Reference proteome</keyword>
<dbReference type="InterPro" id="IPR011051">
    <property type="entry name" value="RmlC_Cupin_sf"/>
</dbReference>
<dbReference type="InterPro" id="IPR014710">
    <property type="entry name" value="RmlC-like_jellyroll"/>
</dbReference>
<dbReference type="PANTHER" id="PTHR13903:SF8">
    <property type="entry name" value="PIRIN"/>
    <property type="match status" value="1"/>
</dbReference>
<evidence type="ECO:0000313" key="5">
    <source>
        <dbReference type="EMBL" id="MFC6633724.1"/>
    </source>
</evidence>
<feature type="domain" description="Pirin N-terminal" evidence="3">
    <location>
        <begin position="51"/>
        <end position="134"/>
    </location>
</feature>
<dbReference type="InterPro" id="IPR008778">
    <property type="entry name" value="Pirin_C_dom"/>
</dbReference>
<evidence type="ECO:0000259" key="4">
    <source>
        <dbReference type="Pfam" id="PF05726"/>
    </source>
</evidence>
<proteinExistence type="inferred from homology"/>
<evidence type="ECO:0000313" key="6">
    <source>
        <dbReference type="Proteomes" id="UP001596425"/>
    </source>
</evidence>